<organism evidence="1 2">
    <name type="scientific">Microvirga lotononidis</name>
    <dbReference type="NCBI Taxonomy" id="864069"/>
    <lineage>
        <taxon>Bacteria</taxon>
        <taxon>Pseudomonadati</taxon>
        <taxon>Pseudomonadota</taxon>
        <taxon>Alphaproteobacteria</taxon>
        <taxon>Hyphomicrobiales</taxon>
        <taxon>Methylobacteriaceae</taxon>
        <taxon>Microvirga</taxon>
    </lineage>
</organism>
<evidence type="ECO:0000313" key="1">
    <source>
        <dbReference type="EMBL" id="EIM28960.1"/>
    </source>
</evidence>
<evidence type="ECO:0008006" key="3">
    <source>
        <dbReference type="Google" id="ProtNLM"/>
    </source>
</evidence>
<evidence type="ECO:0000313" key="2">
    <source>
        <dbReference type="Proteomes" id="UP000003947"/>
    </source>
</evidence>
<proteinExistence type="predicted"/>
<sequence length="85" mass="9311">MSVRLEGAVILLEGPCRAEDAEPLLAWLQADGSRIVDLTTAEHLHGAVFQVLMALNPEIRGEGKDAFVRDWLSPILTAAKPHRPE</sequence>
<dbReference type="eggNOG" id="ENOG5033BIG">
    <property type="taxonomic scope" value="Bacteria"/>
</dbReference>
<dbReference type="Proteomes" id="UP000003947">
    <property type="component" value="Unassembled WGS sequence"/>
</dbReference>
<accession>I4YYB8</accession>
<protein>
    <recommendedName>
        <fullName evidence="3">STAS domain-containing protein</fullName>
    </recommendedName>
</protein>
<dbReference type="PATRIC" id="fig|864069.3.peg.2819"/>
<reference evidence="1 2" key="1">
    <citation type="submission" date="2012-02" db="EMBL/GenBank/DDBJ databases">
        <title>Improved High-Quality Draft sequence of Microvirga sp. WSM3557.</title>
        <authorList>
            <consortium name="US DOE Joint Genome Institute"/>
            <person name="Lucas S."/>
            <person name="Han J."/>
            <person name="Lapidus A."/>
            <person name="Cheng J.-F."/>
            <person name="Goodwin L."/>
            <person name="Pitluck S."/>
            <person name="Peters L."/>
            <person name="Zhang X."/>
            <person name="Detter J.C."/>
            <person name="Han C."/>
            <person name="Tapia R."/>
            <person name="Land M."/>
            <person name="Hauser L."/>
            <person name="Kyrpides N."/>
            <person name="Ivanova N."/>
            <person name="Pagani I."/>
            <person name="Brau L."/>
            <person name="Yates R."/>
            <person name="O'Hara G."/>
            <person name="Rui T."/>
            <person name="Howieson J."/>
            <person name="Reeve W."/>
            <person name="Woyke T."/>
        </authorList>
    </citation>
    <scope>NUCLEOTIDE SEQUENCE [LARGE SCALE GENOMIC DNA]</scope>
    <source>
        <strain evidence="1 2">WSM3557</strain>
    </source>
</reference>
<dbReference type="HOGENOM" id="CLU_173207_0_0_5"/>
<dbReference type="AlphaFoldDB" id="I4YYB8"/>
<dbReference type="STRING" id="864069.MicloDRAFT_00026080"/>
<dbReference type="EMBL" id="JH660642">
    <property type="protein sequence ID" value="EIM28960.1"/>
    <property type="molecule type" value="Genomic_DNA"/>
</dbReference>
<keyword evidence="2" id="KW-1185">Reference proteome</keyword>
<name>I4YYB8_9HYPH</name>
<gene>
    <name evidence="1" type="ORF">MicloDRAFT_00026080</name>
</gene>